<feature type="domain" description="ACB" evidence="2">
    <location>
        <begin position="50"/>
        <end position="135"/>
    </location>
</feature>
<evidence type="ECO:0000259" key="2">
    <source>
        <dbReference type="PROSITE" id="PS51228"/>
    </source>
</evidence>
<dbReference type="InterPro" id="IPR000582">
    <property type="entry name" value="Acyl-CoA-binding_protein"/>
</dbReference>
<dbReference type="Pfam" id="PF00887">
    <property type="entry name" value="ACBP"/>
    <property type="match status" value="1"/>
</dbReference>
<dbReference type="PRINTS" id="PR00689">
    <property type="entry name" value="ACOABINDINGP"/>
</dbReference>
<dbReference type="EMBL" id="CP002217">
    <property type="protein sequence ID" value="ADN57237.1"/>
    <property type="molecule type" value="Genomic_DNA"/>
</dbReference>
<sequence>MRFGRALVAARLLLPARGVWNKPSGTPRHAIVMIVGHLTILPESTKMTDLDTQFTQAQEDVKQLPERPGNLTLLRLYALYKQGSEGDVHGDKPGFADIVGKYKYDAWAALKGTAQEAAKQQYVELVESLKSGTAA</sequence>
<dbReference type="PROSITE" id="PS51228">
    <property type="entry name" value="ACB_2"/>
    <property type="match status" value="1"/>
</dbReference>
<reference evidence="3" key="1">
    <citation type="submission" date="2010-09" db="EMBL/GenBank/DDBJ databases">
        <title>Complete sequence of chromosome1 of Burkholderia sp. CCGE1003.</title>
        <authorList>
            <consortium name="US DOE Joint Genome Institute"/>
            <person name="Lucas S."/>
            <person name="Copeland A."/>
            <person name="Lapidus A."/>
            <person name="Cheng J.-F."/>
            <person name="Bruce D."/>
            <person name="Goodwin L."/>
            <person name="Pitluck S."/>
            <person name="Daligault H."/>
            <person name="Davenport K."/>
            <person name="Detter J.C."/>
            <person name="Han C."/>
            <person name="Tapia R."/>
            <person name="Land M."/>
            <person name="Hauser L."/>
            <person name="Jeffries C."/>
            <person name="Kyrpides N."/>
            <person name="Ivanova N."/>
            <person name="Ovchinnikova G."/>
            <person name="Martinez-Romero E."/>
            <person name="Rogel M.A."/>
            <person name="Auchtung J."/>
            <person name="Tiedje J.M."/>
            <person name="Woyke T."/>
        </authorList>
    </citation>
    <scope>NUCLEOTIDE SEQUENCE</scope>
    <source>
        <strain evidence="3">CCGE1003</strain>
    </source>
</reference>
<evidence type="ECO:0000313" key="3">
    <source>
        <dbReference type="EMBL" id="ADN57237.1"/>
    </source>
</evidence>
<dbReference type="PANTHER" id="PTHR23310:SF62">
    <property type="entry name" value="ACYL-COA BINDING PROTEIN 1, ISOFORM A"/>
    <property type="match status" value="1"/>
</dbReference>
<name>E1T4T1_BURSG</name>
<dbReference type="eggNOG" id="COG4281">
    <property type="taxonomic scope" value="Bacteria"/>
</dbReference>
<keyword evidence="1" id="KW-0446">Lipid-binding</keyword>
<dbReference type="InterPro" id="IPR014352">
    <property type="entry name" value="FERM/acyl-CoA-bd_prot_sf"/>
</dbReference>
<dbReference type="PANTHER" id="PTHR23310">
    <property type="entry name" value="ACYL-COA-BINDING PROTEIN, ACBP"/>
    <property type="match status" value="1"/>
</dbReference>
<accession>E1T4T1</accession>
<dbReference type="GO" id="GO:0006631">
    <property type="term" value="P:fatty acid metabolic process"/>
    <property type="evidence" value="ECO:0007669"/>
    <property type="project" value="TreeGrafter"/>
</dbReference>
<dbReference type="STRING" id="640512.BC1003_1260"/>
<protein>
    <submittedName>
        <fullName evidence="3">Acyl-coA-binding protein ACBP</fullName>
    </submittedName>
</protein>
<dbReference type="SUPFAM" id="SSF47027">
    <property type="entry name" value="Acyl-CoA binding protein"/>
    <property type="match status" value="1"/>
</dbReference>
<dbReference type="KEGG" id="bgf:BC1003_1260"/>
<proteinExistence type="predicted"/>
<organism evidence="3">
    <name type="scientific">Burkholderia sp. (strain CCGE1003)</name>
    <dbReference type="NCBI Taxonomy" id="640512"/>
    <lineage>
        <taxon>Bacteria</taxon>
        <taxon>Pseudomonadati</taxon>
        <taxon>Pseudomonadota</taxon>
        <taxon>Betaproteobacteria</taxon>
        <taxon>Burkholderiales</taxon>
        <taxon>Burkholderiaceae</taxon>
        <taxon>Burkholderia</taxon>
    </lineage>
</organism>
<gene>
    <name evidence="3" type="ordered locus">BC1003_1260</name>
</gene>
<dbReference type="Gene3D" id="1.20.80.10">
    <property type="match status" value="1"/>
</dbReference>
<dbReference type="InterPro" id="IPR035984">
    <property type="entry name" value="Acyl-CoA-binding_sf"/>
</dbReference>
<dbReference type="GO" id="GO:0000062">
    <property type="term" value="F:fatty-acyl-CoA binding"/>
    <property type="evidence" value="ECO:0007669"/>
    <property type="project" value="InterPro"/>
</dbReference>
<evidence type="ECO:0000256" key="1">
    <source>
        <dbReference type="ARBA" id="ARBA00023121"/>
    </source>
</evidence>
<dbReference type="AlphaFoldDB" id="E1T4T1"/>
<dbReference type="HOGENOM" id="CLU_118853_4_1_4"/>